<proteinExistence type="predicted"/>
<dbReference type="OrthoDB" id="421804at2"/>
<dbReference type="RefSeq" id="WP_073069585.1">
    <property type="nucleotide sequence ID" value="NZ_MPPI01000002.1"/>
</dbReference>
<gene>
    <name evidence="2" type="ORF">C7B65_03940</name>
</gene>
<comment type="caution">
    <text evidence="2">The sequence shown here is derived from an EMBL/GenBank/DDBJ whole genome shotgun (WGS) entry which is preliminary data.</text>
</comment>
<feature type="region of interest" description="Disordered" evidence="1">
    <location>
        <begin position="326"/>
        <end position="345"/>
    </location>
</feature>
<evidence type="ECO:0008006" key="4">
    <source>
        <dbReference type="Google" id="ProtNLM"/>
    </source>
</evidence>
<feature type="compositionally biased region" description="Basic and acidic residues" evidence="1">
    <location>
        <begin position="373"/>
        <end position="390"/>
    </location>
</feature>
<evidence type="ECO:0000313" key="2">
    <source>
        <dbReference type="EMBL" id="PSB21736.1"/>
    </source>
</evidence>
<feature type="compositionally biased region" description="Basic and acidic residues" evidence="1">
    <location>
        <begin position="584"/>
        <end position="603"/>
    </location>
</feature>
<sequence length="630" mass="69746">MSDRLLLGVCLVFGINLWRSVARTLLISGLLVCCLNLWGCGGSSHAVPKGRSASQPSAKAAPVKLAGKISEVSPPEVIQELRAVLEKYQPQVTIVSPRLNEVLQEDTVSVRLQIKDFPLFKDEKLELGPHLHLFLDNQPYQAVYDVSQPIVLKDLAPGTHTLRAFASRPWHESFKNEGSFAQTTFHIFTKTPDNNPSPDQPLLTYSRPQGVYGAEPIMLDFFLTNAPLHLVAQEDDQDDVADWRIKVTVNGSEFVLDRWQPLYLKGFNLGKNWVQLEYIDEQGNPIQNVYNNVARSFTYTPNGKDTLSKLVRDELSFSQVRSIVDPNYKAETPEPSPEPVPTPIVPLPAPAPVVKPSPEVKESPIVEPTPKIEPSEPLKSEEPKPVEEPKGGFFNRFRRPAETAKPSPSATPEPIPSASPEPTPSVAPAPTEPIEEPAPKLEEDKPAEIKETPKKGFFDRFRRTESPKPAPVVIPEPTLSVPPEIVPIEKPAPEIPETKVPEVPVPQKTEAPKSRFYDRFRRPAQTPKPSPSIAPAPLDNIEEPTPKPAETKPSESPNPELKTELERRLGIPLTSPGKSTSEVKPAESKQSEPSEVLEVKPVEPKPQPIQPRQPNQFRRPTSSPIESPKG</sequence>
<name>A0A2T1DMN0_9CYAN</name>
<dbReference type="STRING" id="1920490.GCA_001895925_01778"/>
<dbReference type="EMBL" id="PVWG01000002">
    <property type="protein sequence ID" value="PSB21736.1"/>
    <property type="molecule type" value="Genomic_DNA"/>
</dbReference>
<dbReference type="AlphaFoldDB" id="A0A2T1DMN0"/>
<keyword evidence="3" id="KW-1185">Reference proteome</keyword>
<organism evidence="2 3">
    <name type="scientific">Phormidesmis priestleyi ULC007</name>
    <dbReference type="NCBI Taxonomy" id="1920490"/>
    <lineage>
        <taxon>Bacteria</taxon>
        <taxon>Bacillati</taxon>
        <taxon>Cyanobacteriota</taxon>
        <taxon>Cyanophyceae</taxon>
        <taxon>Leptolyngbyales</taxon>
        <taxon>Leptolyngbyaceae</taxon>
        <taxon>Phormidesmis</taxon>
    </lineage>
</organism>
<dbReference type="Proteomes" id="UP000238634">
    <property type="component" value="Unassembled WGS sequence"/>
</dbReference>
<feature type="region of interest" description="Disordered" evidence="1">
    <location>
        <begin position="353"/>
        <end position="630"/>
    </location>
</feature>
<evidence type="ECO:0000256" key="1">
    <source>
        <dbReference type="SAM" id="MobiDB-lite"/>
    </source>
</evidence>
<evidence type="ECO:0000313" key="3">
    <source>
        <dbReference type="Proteomes" id="UP000238634"/>
    </source>
</evidence>
<feature type="compositionally biased region" description="Pro residues" evidence="1">
    <location>
        <begin position="334"/>
        <end position="345"/>
    </location>
</feature>
<feature type="compositionally biased region" description="Pro residues" evidence="1">
    <location>
        <begin position="409"/>
        <end position="431"/>
    </location>
</feature>
<feature type="compositionally biased region" description="Basic and acidic residues" evidence="1">
    <location>
        <begin position="437"/>
        <end position="466"/>
    </location>
</feature>
<feature type="compositionally biased region" description="Polar residues" evidence="1">
    <location>
        <begin position="612"/>
        <end position="630"/>
    </location>
</feature>
<reference evidence="2 3" key="1">
    <citation type="submission" date="2018-02" db="EMBL/GenBank/DDBJ databases">
        <authorList>
            <person name="Cohen D.B."/>
            <person name="Kent A.D."/>
        </authorList>
    </citation>
    <scope>NUCLEOTIDE SEQUENCE [LARGE SCALE GENOMIC DNA]</scope>
    <source>
        <strain evidence="2 3">ULC007</strain>
    </source>
</reference>
<feature type="compositionally biased region" description="Basic and acidic residues" evidence="1">
    <location>
        <begin position="510"/>
        <end position="521"/>
    </location>
</feature>
<protein>
    <recommendedName>
        <fullName evidence="4">FHA domain containing protein</fullName>
    </recommendedName>
</protein>
<reference evidence="2 3" key="2">
    <citation type="submission" date="2018-03" db="EMBL/GenBank/DDBJ databases">
        <title>The ancient ancestry and fast evolution of plastids.</title>
        <authorList>
            <person name="Moore K.R."/>
            <person name="Magnabosco C."/>
            <person name="Momper L."/>
            <person name="Gold D.A."/>
            <person name="Bosak T."/>
            <person name="Fournier G.P."/>
        </authorList>
    </citation>
    <scope>NUCLEOTIDE SEQUENCE [LARGE SCALE GENOMIC DNA]</scope>
    <source>
        <strain evidence="2 3">ULC007</strain>
    </source>
</reference>
<accession>A0A2T1DMN0</accession>